<feature type="coiled-coil region" evidence="1">
    <location>
        <begin position="436"/>
        <end position="463"/>
    </location>
</feature>
<sequence>MERARVVIYLHNGDCCDKKKELSAPLNGVARTGMNTLQLEHSEMSPGVANITFHRVYDECDDDMASIYTDSISDALVRVIEEGKCVIFLATGAATSGKSSYCHGRDQREQRKACSDRKENSDLDESLFSAGPNSDAHLPVNAVLSHHFGSCLGNEWITFIFVAIRKSQRFQLQAIQSLLYACKAKDIKTWTKNHHGSHWNMRKEEYSAIRQNHTSSDHVDSNSSRMKQPVGTSRQTLLSKRLQRVYQNAKECDSNSNKNNRITPNEVSLFEIIDKTYSKAMQMTHKESCAQEGMMAKPGVMDKLLVIEQEADNMREMLKKNAELEKDRVHRIAELERHLHSQQQDHWHALQQLRQDKLAVEQKMQEMQLRIVTSNKSMSALERQLYTLANTNSTILDEPDREDLLQTEKGGEREQLLLRAFVCRLEAAMEEAKGVVELKDSTIMQLEKELKEAREVQAITENEVISLREYFQAERIKETQALAQQAASLEALKTENTALRIDGDNQINRFRHRIQILQEEMKEQLQSKDAAYQALEVRHLHKEKEWELARKDWEQRLHGFQEIIRRQQYARIAEEAAGEASRNITSHAIGQADDALMKKDIMVESLQIKLKEVQEEIKQQNKWYSKRIASKIYEHDTIERELNVEKQHLRSCIHELEAFRAEKQQQEEILWSELDNTRARYNDAIKENKTLKDEVTQLKQKNLDQDEIHARDLSELKAMYNRRLDEKCRIITDQLSQDNNGQRARKQLDHKKPTLCPRCHRSVVSTSNNRTTSGMTKDSQLSLDVLDKCVSGKEGFQNRKTTALCHSRGHSKSAPLNGANSQQEQEISCLQERVHQLVQALAIANEQETLAKKRIHQMLTAQNWSDKECDTLLTQLNKMKKENWSLNLALQVTENTNKNPQFE</sequence>
<keyword evidence="1" id="KW-0175">Coiled coil</keyword>
<name>F0VYT4_9STRA</name>
<reference evidence="3" key="1">
    <citation type="journal article" date="2011" name="PLoS Biol.">
        <title>Gene gain and loss during evolution of obligate parasitism in the white rust pathogen of Arabidopsis thaliana.</title>
        <authorList>
            <person name="Kemen E."/>
            <person name="Gardiner A."/>
            <person name="Schultz-Larsen T."/>
            <person name="Kemen A.C."/>
            <person name="Balmuth A.L."/>
            <person name="Robert-Seilaniantz A."/>
            <person name="Bailey K."/>
            <person name="Holub E."/>
            <person name="Studholme D.J."/>
            <person name="Maclean D."/>
            <person name="Jones J.D."/>
        </authorList>
    </citation>
    <scope>NUCLEOTIDE SEQUENCE</scope>
</reference>
<dbReference type="EMBL" id="FR824046">
    <property type="protein sequence ID" value="CCA13949.1"/>
    <property type="molecule type" value="Genomic_DNA"/>
</dbReference>
<feature type="compositionally biased region" description="Polar residues" evidence="2">
    <location>
        <begin position="221"/>
        <end position="234"/>
    </location>
</feature>
<evidence type="ECO:0000256" key="1">
    <source>
        <dbReference type="SAM" id="Coils"/>
    </source>
</evidence>
<evidence type="ECO:0000256" key="2">
    <source>
        <dbReference type="SAM" id="MobiDB-lite"/>
    </source>
</evidence>
<dbReference type="AlphaFoldDB" id="F0VYT4"/>
<feature type="coiled-coil region" evidence="1">
    <location>
        <begin position="307"/>
        <end position="384"/>
    </location>
</feature>
<feature type="coiled-coil region" evidence="1">
    <location>
        <begin position="596"/>
        <end position="623"/>
    </location>
</feature>
<feature type="coiled-coil region" evidence="1">
    <location>
        <begin position="820"/>
        <end position="847"/>
    </location>
</feature>
<proteinExistence type="predicted"/>
<evidence type="ECO:0000313" key="3">
    <source>
        <dbReference type="EMBL" id="CCA13949.1"/>
    </source>
</evidence>
<dbReference type="HOGENOM" id="CLU_015007_0_0_1"/>
<feature type="coiled-coil region" evidence="1">
    <location>
        <begin position="507"/>
        <end position="538"/>
    </location>
</feature>
<protein>
    <submittedName>
        <fullName evidence="3">Uncharacterized protein AlNc14C1G86</fullName>
    </submittedName>
</protein>
<organism evidence="3">
    <name type="scientific">Albugo laibachii Nc14</name>
    <dbReference type="NCBI Taxonomy" id="890382"/>
    <lineage>
        <taxon>Eukaryota</taxon>
        <taxon>Sar</taxon>
        <taxon>Stramenopiles</taxon>
        <taxon>Oomycota</taxon>
        <taxon>Peronosporomycetes</taxon>
        <taxon>Albuginales</taxon>
        <taxon>Albuginaceae</taxon>
        <taxon>Albugo</taxon>
    </lineage>
</organism>
<feature type="region of interest" description="Disordered" evidence="2">
    <location>
        <begin position="212"/>
        <end position="234"/>
    </location>
</feature>
<gene>
    <name evidence="3" type="primary">AlNc14C1G86</name>
    <name evidence="3" type="ORF">ALNC14_000920</name>
</gene>
<reference evidence="3" key="2">
    <citation type="submission" date="2011-02" db="EMBL/GenBank/DDBJ databases">
        <authorList>
            <person name="MacLean D."/>
        </authorList>
    </citation>
    <scope>NUCLEOTIDE SEQUENCE</scope>
</reference>
<accession>F0VYT4</accession>
<feature type="coiled-coil region" evidence="1">
    <location>
        <begin position="674"/>
        <end position="701"/>
    </location>
</feature>